<dbReference type="InterPro" id="IPR045054">
    <property type="entry name" value="P4HA-like"/>
</dbReference>
<protein>
    <recommendedName>
        <fullName evidence="6">Prolyl 4-hydroxylase alpha subunit domain-containing protein</fullName>
    </recommendedName>
</protein>
<dbReference type="GO" id="GO:0046872">
    <property type="term" value="F:metal ion binding"/>
    <property type="evidence" value="ECO:0007669"/>
    <property type="project" value="UniProtKB-KW"/>
</dbReference>
<keyword evidence="1" id="KW-0479">Metal-binding</keyword>
<dbReference type="PANTHER" id="PTHR10869:SF236">
    <property type="entry name" value="PROLYL 4-HYDROXYLASE ALPHA SUBUNIT DOMAIN-CONTAINING PROTEIN"/>
    <property type="match status" value="1"/>
</dbReference>
<feature type="region of interest" description="Disordered" evidence="3">
    <location>
        <begin position="1"/>
        <end position="35"/>
    </location>
</feature>
<dbReference type="PANTHER" id="PTHR10869">
    <property type="entry name" value="PROLYL 4-HYDROXYLASE ALPHA SUBUNIT"/>
    <property type="match status" value="1"/>
</dbReference>
<dbReference type="AlphaFoldDB" id="A0A3M7GXM2"/>
<evidence type="ECO:0008006" key="6">
    <source>
        <dbReference type="Google" id="ProtNLM"/>
    </source>
</evidence>
<sequence length="461" mass="50878">MPPKSKQAKKGATANPSTPDTTKPKPETPNWPPMQPLVPASDLYLTDLLPDQIITIPHFWTTTVCKTYVNFLASLALTTTPGKPKKGDAVRVNDRFQIDDPLFAERLWSGTALKELVTHPVVDGEALDEPATRKLWGGDVLGLNSNIRIYRYSAGQFFDQHSRTTWTLLLYLTSPATGCQGGETVFYPDPPSRREAAPEPVVAELEVGMALLHRHGKDCLLHEGKEVTQGEKWLEGSVSCDTQQARNSTRMRGERDNSAIVTVEDIIQQHFGPHIMLIPRLAVVSPPQLIALREPRLDRPVWEGVVNVSARTPSIASMHAHDLAQHLLDRRQKRLVIRQLQPGKGKIGSLQTPVQRAHIVAIGCWHASPAELLTPESIRFQRLLLPKVCQVGVRPRDGAVAVQRCPVVIPGFGPVEVFRHVVEALSVPAGNDQFVMRTRRGLGVQVAEISLKALPLGRLIA</sequence>
<accession>A0A3M7GXM2</accession>
<evidence type="ECO:0000256" key="2">
    <source>
        <dbReference type="ARBA" id="ARBA00023004"/>
    </source>
</evidence>
<comment type="caution">
    <text evidence="4">The sequence shown here is derived from an EMBL/GenBank/DDBJ whole genome shotgun (WGS) entry which is preliminary data.</text>
</comment>
<dbReference type="Gene3D" id="2.60.120.620">
    <property type="entry name" value="q2cbj1_9rhob like domain"/>
    <property type="match status" value="1"/>
</dbReference>
<dbReference type="EMBL" id="QWIS01000123">
    <property type="protein sequence ID" value="RMZ05738.1"/>
    <property type="molecule type" value="Genomic_DNA"/>
</dbReference>
<keyword evidence="2" id="KW-0408">Iron</keyword>
<evidence type="ECO:0000313" key="5">
    <source>
        <dbReference type="Proteomes" id="UP000280598"/>
    </source>
</evidence>
<gene>
    <name evidence="4" type="ORF">D0860_05833</name>
</gene>
<dbReference type="Proteomes" id="UP000280598">
    <property type="component" value="Unassembled WGS sequence"/>
</dbReference>
<organism evidence="4 5">
    <name type="scientific">Hortaea werneckii</name>
    <name type="common">Black yeast</name>
    <name type="synonym">Cladosporium werneckii</name>
    <dbReference type="NCBI Taxonomy" id="91943"/>
    <lineage>
        <taxon>Eukaryota</taxon>
        <taxon>Fungi</taxon>
        <taxon>Dikarya</taxon>
        <taxon>Ascomycota</taxon>
        <taxon>Pezizomycotina</taxon>
        <taxon>Dothideomycetes</taxon>
        <taxon>Dothideomycetidae</taxon>
        <taxon>Mycosphaerellales</taxon>
        <taxon>Teratosphaeriaceae</taxon>
        <taxon>Hortaea</taxon>
    </lineage>
</organism>
<dbReference type="GO" id="GO:0004656">
    <property type="term" value="F:procollagen-proline 4-dioxygenase activity"/>
    <property type="evidence" value="ECO:0007669"/>
    <property type="project" value="TreeGrafter"/>
</dbReference>
<evidence type="ECO:0000256" key="1">
    <source>
        <dbReference type="ARBA" id="ARBA00022723"/>
    </source>
</evidence>
<evidence type="ECO:0000313" key="4">
    <source>
        <dbReference type="EMBL" id="RMZ05738.1"/>
    </source>
</evidence>
<proteinExistence type="predicted"/>
<name>A0A3M7GXM2_HORWE</name>
<dbReference type="GO" id="GO:0005783">
    <property type="term" value="C:endoplasmic reticulum"/>
    <property type="evidence" value="ECO:0007669"/>
    <property type="project" value="TreeGrafter"/>
</dbReference>
<evidence type="ECO:0000256" key="3">
    <source>
        <dbReference type="SAM" id="MobiDB-lite"/>
    </source>
</evidence>
<reference evidence="4 5" key="1">
    <citation type="journal article" date="2018" name="BMC Genomics">
        <title>Genomic evidence for intraspecific hybridization in a clonal and extremely halotolerant yeast.</title>
        <authorList>
            <person name="Gostincar C."/>
            <person name="Stajich J.E."/>
            <person name="Zupancic J."/>
            <person name="Zalar P."/>
            <person name="Gunde-Cimerman N."/>
        </authorList>
    </citation>
    <scope>NUCLEOTIDE SEQUENCE [LARGE SCALE GENOMIC DNA]</scope>
    <source>
        <strain evidence="4 5">EXF-562</strain>
    </source>
</reference>